<keyword evidence="11" id="KW-1185">Reference proteome</keyword>
<dbReference type="Gene3D" id="3.30.565.10">
    <property type="entry name" value="Histidine kinase-like ATPase, C-terminal domain"/>
    <property type="match status" value="1"/>
</dbReference>
<dbReference type="PANTHER" id="PTHR43047">
    <property type="entry name" value="TWO-COMPONENT HISTIDINE PROTEIN KINASE"/>
    <property type="match status" value="1"/>
</dbReference>
<dbReference type="SMART" id="SM00387">
    <property type="entry name" value="HATPase_c"/>
    <property type="match status" value="1"/>
</dbReference>
<dbReference type="Pfam" id="PF00072">
    <property type="entry name" value="Response_reg"/>
    <property type="match status" value="1"/>
</dbReference>
<name>A0ABR5VKW8_MARGR</name>
<proteinExistence type="predicted"/>
<dbReference type="PRINTS" id="PR00344">
    <property type="entry name" value="BCTRLSENSOR"/>
</dbReference>
<keyword evidence="7" id="KW-0175">Coiled coil</keyword>
<dbReference type="InterPro" id="IPR005467">
    <property type="entry name" value="His_kinase_dom"/>
</dbReference>
<dbReference type="Gene3D" id="3.40.50.2300">
    <property type="match status" value="1"/>
</dbReference>
<feature type="coiled-coil region" evidence="7">
    <location>
        <begin position="120"/>
        <end position="151"/>
    </location>
</feature>
<keyword evidence="3 6" id="KW-0597">Phosphoprotein</keyword>
<dbReference type="InterPro" id="IPR004358">
    <property type="entry name" value="Sig_transdc_His_kin-like_C"/>
</dbReference>
<dbReference type="SUPFAM" id="SSF55874">
    <property type="entry name" value="ATPase domain of HSP90 chaperone/DNA topoisomerase II/histidine kinase"/>
    <property type="match status" value="1"/>
</dbReference>
<feature type="modified residue" description="4-aspartylphosphate" evidence="6">
    <location>
        <position position="51"/>
    </location>
</feature>
<evidence type="ECO:0000256" key="7">
    <source>
        <dbReference type="SAM" id="Coils"/>
    </source>
</evidence>
<evidence type="ECO:0000256" key="5">
    <source>
        <dbReference type="ARBA" id="ARBA00022777"/>
    </source>
</evidence>
<evidence type="ECO:0000313" key="10">
    <source>
        <dbReference type="EMBL" id="KXX66326.1"/>
    </source>
</evidence>
<dbReference type="SUPFAM" id="SSF52172">
    <property type="entry name" value="CheY-like"/>
    <property type="match status" value="1"/>
</dbReference>
<evidence type="ECO:0000256" key="3">
    <source>
        <dbReference type="ARBA" id="ARBA00022553"/>
    </source>
</evidence>
<evidence type="ECO:0000256" key="1">
    <source>
        <dbReference type="ARBA" id="ARBA00000085"/>
    </source>
</evidence>
<evidence type="ECO:0000256" key="4">
    <source>
        <dbReference type="ARBA" id="ARBA00022679"/>
    </source>
</evidence>
<evidence type="ECO:0000256" key="6">
    <source>
        <dbReference type="PROSITE-ProRule" id="PRU00169"/>
    </source>
</evidence>
<dbReference type="InterPro" id="IPR036097">
    <property type="entry name" value="HisK_dim/P_sf"/>
</dbReference>
<dbReference type="GO" id="GO:0016301">
    <property type="term" value="F:kinase activity"/>
    <property type="evidence" value="ECO:0007669"/>
    <property type="project" value="UniProtKB-KW"/>
</dbReference>
<reference evidence="10 11" key="1">
    <citation type="submission" date="2016-02" db="EMBL/GenBank/DDBJ databases">
        <title>Genome sequence of Marichromatium gracile YL-28, a purple sulfur bacterium.</title>
        <authorList>
            <person name="Zhao C."/>
            <person name="Hong X."/>
            <person name="Chen S."/>
            <person name="Yang S."/>
        </authorList>
    </citation>
    <scope>NUCLEOTIDE SEQUENCE [LARGE SCALE GENOMIC DNA]</scope>
    <source>
        <strain evidence="10 11">YL28</strain>
    </source>
</reference>
<dbReference type="Gene3D" id="1.10.287.130">
    <property type="match status" value="1"/>
</dbReference>
<dbReference type="Pfam" id="PF02518">
    <property type="entry name" value="HATPase_c"/>
    <property type="match status" value="1"/>
</dbReference>
<dbReference type="Pfam" id="PF00512">
    <property type="entry name" value="HisKA"/>
    <property type="match status" value="1"/>
</dbReference>
<dbReference type="InterPro" id="IPR003594">
    <property type="entry name" value="HATPase_dom"/>
</dbReference>
<comment type="catalytic activity">
    <reaction evidence="1">
        <text>ATP + protein L-histidine = ADP + protein N-phospho-L-histidine.</text>
        <dbReference type="EC" id="2.7.13.3"/>
    </reaction>
</comment>
<feature type="domain" description="Histidine kinase" evidence="8">
    <location>
        <begin position="165"/>
        <end position="385"/>
    </location>
</feature>
<dbReference type="EMBL" id="LSYU01000002">
    <property type="protein sequence ID" value="KXX66326.1"/>
    <property type="molecule type" value="Genomic_DNA"/>
</dbReference>
<organism evidence="10 11">
    <name type="scientific">Marichromatium gracile</name>
    <name type="common">Chromatium gracile</name>
    <dbReference type="NCBI Taxonomy" id="1048"/>
    <lineage>
        <taxon>Bacteria</taxon>
        <taxon>Pseudomonadati</taxon>
        <taxon>Pseudomonadota</taxon>
        <taxon>Gammaproteobacteria</taxon>
        <taxon>Chromatiales</taxon>
        <taxon>Chromatiaceae</taxon>
        <taxon>Marichromatium</taxon>
    </lineage>
</organism>
<dbReference type="InterPro" id="IPR001789">
    <property type="entry name" value="Sig_transdc_resp-reg_receiver"/>
</dbReference>
<comment type="caution">
    <text evidence="10">The sequence shown here is derived from an EMBL/GenBank/DDBJ whole genome shotgun (WGS) entry which is preliminary data.</text>
</comment>
<evidence type="ECO:0000256" key="2">
    <source>
        <dbReference type="ARBA" id="ARBA00012438"/>
    </source>
</evidence>
<dbReference type="RefSeq" id="WP_062271616.1">
    <property type="nucleotide sequence ID" value="NZ_LSYU01000002.1"/>
</dbReference>
<feature type="domain" description="Response regulatory" evidence="9">
    <location>
        <begin position="3"/>
        <end position="118"/>
    </location>
</feature>
<gene>
    <name evidence="10" type="ORF">AY586_06145</name>
</gene>
<keyword evidence="4" id="KW-0808">Transferase</keyword>
<dbReference type="PROSITE" id="PS50110">
    <property type="entry name" value="RESPONSE_REGULATORY"/>
    <property type="match status" value="1"/>
</dbReference>
<dbReference type="SMART" id="SM00448">
    <property type="entry name" value="REC"/>
    <property type="match status" value="1"/>
</dbReference>
<evidence type="ECO:0000313" key="11">
    <source>
        <dbReference type="Proteomes" id="UP000075766"/>
    </source>
</evidence>
<dbReference type="CDD" id="cd00082">
    <property type="entry name" value="HisKA"/>
    <property type="match status" value="1"/>
</dbReference>
<dbReference type="CDD" id="cd16922">
    <property type="entry name" value="HATPase_EvgS-ArcB-TorS-like"/>
    <property type="match status" value="1"/>
</dbReference>
<dbReference type="Proteomes" id="UP000075766">
    <property type="component" value="Unassembled WGS sequence"/>
</dbReference>
<protein>
    <recommendedName>
        <fullName evidence="2">histidine kinase</fullName>
        <ecNumber evidence="2">2.7.13.3</ecNumber>
    </recommendedName>
</protein>
<dbReference type="InterPro" id="IPR011006">
    <property type="entry name" value="CheY-like_superfamily"/>
</dbReference>
<dbReference type="InterPro" id="IPR036890">
    <property type="entry name" value="HATPase_C_sf"/>
</dbReference>
<dbReference type="InterPro" id="IPR003661">
    <property type="entry name" value="HisK_dim/P_dom"/>
</dbReference>
<dbReference type="PROSITE" id="PS50109">
    <property type="entry name" value="HIS_KIN"/>
    <property type="match status" value="1"/>
</dbReference>
<evidence type="ECO:0000259" key="8">
    <source>
        <dbReference type="PROSITE" id="PS50109"/>
    </source>
</evidence>
<sequence length="400" mass="43407">MKTILIVDDAPENILVIGKRLMQDFEVLAATSGAEALQLAHAQRPALILLDVKMPGMDGYEVLARLKQDAATQAIPVIFVTAANTAESETDALRSGAADFIHKPVNLDVLESRIALQLALKEQEQALLALNESLERKVAERTSELQLAKESAEAANSAKSNFLHNMSHEMRTPVHQIVGLLQLIQTQPDNPKCNAWIDQVVDSAHRLTGMFDAVLRVTELDSQMLATHPEPLDPAALVEEVVAPLRTRIAAKGLSIETRLAALDEPVSGDTEWIRHALRCYLDNAIKFTEHGGIEIAMQVEERSDEALRVCFTVTDTGVGFDPEVRARLFNLFEQADNSMSRRHEGSGLGLVTVKKIAERLGGGAGCSSEPGRGSTFWFAVRLGRGRPVPGPAGHGLQGG</sequence>
<dbReference type="SUPFAM" id="SSF47384">
    <property type="entry name" value="Homodimeric domain of signal transducing histidine kinase"/>
    <property type="match status" value="1"/>
</dbReference>
<evidence type="ECO:0000259" key="9">
    <source>
        <dbReference type="PROSITE" id="PS50110"/>
    </source>
</evidence>
<dbReference type="EC" id="2.7.13.3" evidence="2"/>
<keyword evidence="5 10" id="KW-0418">Kinase</keyword>
<accession>A0ABR5VKW8</accession>
<dbReference type="SMART" id="SM00388">
    <property type="entry name" value="HisKA"/>
    <property type="match status" value="1"/>
</dbReference>